<keyword evidence="3" id="KW-1185">Reference proteome</keyword>
<comment type="caution">
    <text evidence="2">The sequence shown here is derived from an EMBL/GenBank/DDBJ whole genome shotgun (WGS) entry which is preliminary data.</text>
</comment>
<evidence type="ECO:0000313" key="2">
    <source>
        <dbReference type="EMBL" id="GGI09122.1"/>
    </source>
</evidence>
<evidence type="ECO:0000313" key="3">
    <source>
        <dbReference type="Proteomes" id="UP000650511"/>
    </source>
</evidence>
<sequence length="129" mass="14564">MSEDRGSPVPGPSEVDDALVRLEEVLLELPFERALPDLDDLLARARVPAELLRRDERARKLLHEAILARPFASLDAVQQVRTEVELLTLEVEVLADRLGRVGLDGTDRQRAVARLAEVRRRLDEVRAEL</sequence>
<reference evidence="2" key="1">
    <citation type="journal article" date="2014" name="Int. J. Syst. Evol. Microbiol.">
        <title>Complete genome sequence of Corynebacterium casei LMG S-19264T (=DSM 44701T), isolated from a smear-ripened cheese.</title>
        <authorList>
            <consortium name="US DOE Joint Genome Institute (JGI-PGF)"/>
            <person name="Walter F."/>
            <person name="Albersmeier A."/>
            <person name="Kalinowski J."/>
            <person name="Ruckert C."/>
        </authorList>
    </citation>
    <scope>NUCLEOTIDE SEQUENCE</scope>
    <source>
        <strain evidence="2">CGMCC 1.14988</strain>
    </source>
</reference>
<organism evidence="2 3">
    <name type="scientific">Egicoccus halophilus</name>
    <dbReference type="NCBI Taxonomy" id="1670830"/>
    <lineage>
        <taxon>Bacteria</taxon>
        <taxon>Bacillati</taxon>
        <taxon>Actinomycetota</taxon>
        <taxon>Nitriliruptoria</taxon>
        <taxon>Egicoccales</taxon>
        <taxon>Egicoccaceae</taxon>
        <taxon>Egicoccus</taxon>
    </lineage>
</organism>
<evidence type="ECO:0000256" key="1">
    <source>
        <dbReference type="SAM" id="Coils"/>
    </source>
</evidence>
<feature type="coiled-coil region" evidence="1">
    <location>
        <begin position="77"/>
        <end position="128"/>
    </location>
</feature>
<reference evidence="2" key="2">
    <citation type="submission" date="2020-09" db="EMBL/GenBank/DDBJ databases">
        <authorList>
            <person name="Sun Q."/>
            <person name="Zhou Y."/>
        </authorList>
    </citation>
    <scope>NUCLEOTIDE SEQUENCE</scope>
    <source>
        <strain evidence="2">CGMCC 1.14988</strain>
    </source>
</reference>
<accession>A0A8J3AD47</accession>
<dbReference type="EMBL" id="BMHA01000014">
    <property type="protein sequence ID" value="GGI09122.1"/>
    <property type="molecule type" value="Genomic_DNA"/>
</dbReference>
<proteinExistence type="predicted"/>
<protein>
    <submittedName>
        <fullName evidence="2">Uncharacterized protein</fullName>
    </submittedName>
</protein>
<name>A0A8J3AD47_9ACTN</name>
<keyword evidence="1" id="KW-0175">Coiled coil</keyword>
<dbReference type="RefSeq" id="WP_130650239.1">
    <property type="nucleotide sequence ID" value="NZ_BMHA01000014.1"/>
</dbReference>
<dbReference type="Proteomes" id="UP000650511">
    <property type="component" value="Unassembled WGS sequence"/>
</dbReference>
<gene>
    <name evidence="2" type="ORF">GCM10011354_32510</name>
</gene>
<dbReference type="AlphaFoldDB" id="A0A8J3AD47"/>